<protein>
    <submittedName>
        <fullName evidence="1">Uncharacterized protein</fullName>
    </submittedName>
</protein>
<accession>A0A158EQR3</accession>
<evidence type="ECO:0000313" key="1">
    <source>
        <dbReference type="EMBL" id="SAL09429.1"/>
    </source>
</evidence>
<organism evidence="1 2">
    <name type="scientific">Caballeronia sordidicola</name>
    <name type="common">Burkholderia sordidicola</name>
    <dbReference type="NCBI Taxonomy" id="196367"/>
    <lineage>
        <taxon>Bacteria</taxon>
        <taxon>Pseudomonadati</taxon>
        <taxon>Pseudomonadota</taxon>
        <taxon>Betaproteobacteria</taxon>
        <taxon>Burkholderiales</taxon>
        <taxon>Burkholderiaceae</taxon>
        <taxon>Caballeronia</taxon>
    </lineage>
</organism>
<dbReference type="Proteomes" id="UP000054893">
    <property type="component" value="Unassembled WGS sequence"/>
</dbReference>
<sequence length="63" mass="7200">MPTLYEALSERYASRSAAPQSPAQREQQMTDLDFDNLVKQALAADVEIARYETHLRALWAETM</sequence>
<dbReference type="AlphaFoldDB" id="A0A158EQR3"/>
<gene>
    <name evidence="1" type="ORF">AWB64_00143</name>
</gene>
<evidence type="ECO:0000313" key="2">
    <source>
        <dbReference type="Proteomes" id="UP000054893"/>
    </source>
</evidence>
<reference evidence="1 2" key="1">
    <citation type="submission" date="2016-01" db="EMBL/GenBank/DDBJ databases">
        <authorList>
            <person name="Oliw E.H."/>
        </authorList>
    </citation>
    <scope>NUCLEOTIDE SEQUENCE [LARGE SCALE GENOMIC DNA]</scope>
    <source>
        <strain evidence="1">LMG 22029</strain>
    </source>
</reference>
<name>A0A158EQR3_CABSO</name>
<proteinExistence type="predicted"/>
<dbReference type="EMBL" id="FCOC02000001">
    <property type="protein sequence ID" value="SAL09429.1"/>
    <property type="molecule type" value="Genomic_DNA"/>
</dbReference>